<organism evidence="2 3">
    <name type="scientific">Trifolium medium</name>
    <dbReference type="NCBI Taxonomy" id="97028"/>
    <lineage>
        <taxon>Eukaryota</taxon>
        <taxon>Viridiplantae</taxon>
        <taxon>Streptophyta</taxon>
        <taxon>Embryophyta</taxon>
        <taxon>Tracheophyta</taxon>
        <taxon>Spermatophyta</taxon>
        <taxon>Magnoliopsida</taxon>
        <taxon>eudicotyledons</taxon>
        <taxon>Gunneridae</taxon>
        <taxon>Pentapetalae</taxon>
        <taxon>rosids</taxon>
        <taxon>fabids</taxon>
        <taxon>Fabales</taxon>
        <taxon>Fabaceae</taxon>
        <taxon>Papilionoideae</taxon>
        <taxon>50 kb inversion clade</taxon>
        <taxon>NPAAA clade</taxon>
        <taxon>Hologalegina</taxon>
        <taxon>IRL clade</taxon>
        <taxon>Trifolieae</taxon>
        <taxon>Trifolium</taxon>
    </lineage>
</organism>
<evidence type="ECO:0000256" key="1">
    <source>
        <dbReference type="SAM" id="MobiDB-lite"/>
    </source>
</evidence>
<dbReference type="EMBL" id="LXQA011269692">
    <property type="protein sequence ID" value="MCI91351.1"/>
    <property type="molecule type" value="Genomic_DNA"/>
</dbReference>
<feature type="non-terminal residue" evidence="2">
    <location>
        <position position="47"/>
    </location>
</feature>
<protein>
    <submittedName>
        <fullName evidence="2">Uncharacterized protein</fullName>
    </submittedName>
</protein>
<evidence type="ECO:0000313" key="3">
    <source>
        <dbReference type="Proteomes" id="UP000265520"/>
    </source>
</evidence>
<proteinExistence type="predicted"/>
<feature type="region of interest" description="Disordered" evidence="1">
    <location>
        <begin position="1"/>
        <end position="47"/>
    </location>
</feature>
<dbReference type="AlphaFoldDB" id="A0A392VWJ5"/>
<comment type="caution">
    <text evidence="2">The sequence shown here is derived from an EMBL/GenBank/DDBJ whole genome shotgun (WGS) entry which is preliminary data.</text>
</comment>
<accession>A0A392VWJ5</accession>
<name>A0A392VWJ5_9FABA</name>
<dbReference type="Proteomes" id="UP000265520">
    <property type="component" value="Unassembled WGS sequence"/>
</dbReference>
<sequence length="47" mass="5078">MRAAQHYPARRAGTRKPPALNRAALHAAQVTPARSAANRRKPPKPAP</sequence>
<reference evidence="2 3" key="1">
    <citation type="journal article" date="2018" name="Front. Plant Sci.">
        <title>Red Clover (Trifolium pratense) and Zigzag Clover (T. medium) - A Picture of Genomic Similarities and Differences.</title>
        <authorList>
            <person name="Dluhosova J."/>
            <person name="Istvanek J."/>
            <person name="Nedelnik J."/>
            <person name="Repkova J."/>
        </authorList>
    </citation>
    <scope>NUCLEOTIDE SEQUENCE [LARGE SCALE GENOMIC DNA]</scope>
    <source>
        <strain evidence="3">cv. 10/8</strain>
        <tissue evidence="2">Leaf</tissue>
    </source>
</reference>
<evidence type="ECO:0000313" key="2">
    <source>
        <dbReference type="EMBL" id="MCI91351.1"/>
    </source>
</evidence>
<keyword evidence="3" id="KW-1185">Reference proteome</keyword>
<feature type="compositionally biased region" description="Basic residues" evidence="1">
    <location>
        <begin position="37"/>
        <end position="47"/>
    </location>
</feature>